<feature type="transmembrane region" description="Helical" evidence="8">
    <location>
        <begin position="594"/>
        <end position="613"/>
    </location>
</feature>
<feature type="compositionally biased region" description="Basic and acidic residues" evidence="7">
    <location>
        <begin position="244"/>
        <end position="253"/>
    </location>
</feature>
<evidence type="ECO:0000256" key="6">
    <source>
        <dbReference type="ARBA" id="ARBA00023136"/>
    </source>
</evidence>
<keyword evidence="10" id="KW-1185">Reference proteome</keyword>
<sequence>MTVNGLSTINLSTLTGFQQALMYILMCAGHPIAVSLIIIQSRMWMFEEHLEPLVRKRREEREARKLRRGESKWSTRILTRIKTWTKRDEAKVDVELAETDGDSTSVKRGRLRASMIRRVNNAPQRINPSGLVMDSRMAEAVSQPPPTIEASPPILHESPRSMPTQISQESPPAIEIRQATGDNEASPGDSTVMYRSPTISLANRRPTRDIRQNSIMAEDKATTSAFPHSQTIEFSLSKPARTTSIDREAKRDFSSFSMQGHSERKERQMSHPVDTMSRSYGGPGLDRYPSRVATTFPRTMTGASQRRKGSKHTGFGGFPTPYRLLIKFVSWMAPGLAERIRLRLTVPRTPSMAFKNTKSMAAETIEAALQTEHKLIEKDLEFLGGVEYKSLKLLRLIVLSYHIGIQVIGMAIIVGEASRKKWLPAFEAQPRFVPPAWFAVFQATSAYTNTGTSLMDLSMIPFQGATLMIITMFILILAGNTAFPIFLRLIIWGIKKATDANAPIQSQLHFLLAHPRRCFIYLFPSHQTWFLLTMIVTLTITDWVCFLVLDIGNPVTEAVPVGTRVLIGLLQASAVRAAGFATISISALAPAVKVLYVIMMYVSIYPVALSVRASNEYEERSLGIFVEPDNDSESSSLLSQEREFGKRTGVSRRKIWGEYLVWHAKQQLAFDMWWLALALWLICIIERGPLSDNTELRWFDIFTVIFELVSAYGTVGLSLGVPFDNFSTSGAFKPLSKLIMCAVMVRGRHRGLPVAIDRAIVLPSEYNKENAFMPPFEGFNSLGAGEMSHGRVSSIKPSNPPVEPEPHIPKMHLEAVPESGQPSPAMKPMQDGRPISPSALSFSTQDTREASTTRDGSTPQK</sequence>
<dbReference type="FunCoup" id="G4T4T9">
    <property type="interactions" value="50"/>
</dbReference>
<feature type="transmembrane region" description="Helical" evidence="8">
    <location>
        <begin position="465"/>
        <end position="487"/>
    </location>
</feature>
<dbReference type="GO" id="GO:0030007">
    <property type="term" value="P:intracellular potassium ion homeostasis"/>
    <property type="evidence" value="ECO:0007669"/>
    <property type="project" value="TreeGrafter"/>
</dbReference>
<dbReference type="PANTHER" id="PTHR31064">
    <property type="entry name" value="POTASSIUM TRANSPORT PROTEIN DDB_G0292412-RELATED"/>
    <property type="match status" value="1"/>
</dbReference>
<dbReference type="EMBL" id="CAFZ01000001">
    <property type="protein sequence ID" value="CCA66433.1"/>
    <property type="molecule type" value="Genomic_DNA"/>
</dbReference>
<organism evidence="9 10">
    <name type="scientific">Serendipita indica (strain DSM 11827)</name>
    <name type="common">Root endophyte fungus</name>
    <name type="synonym">Piriformospora indica</name>
    <dbReference type="NCBI Taxonomy" id="1109443"/>
    <lineage>
        <taxon>Eukaryota</taxon>
        <taxon>Fungi</taxon>
        <taxon>Dikarya</taxon>
        <taxon>Basidiomycota</taxon>
        <taxon>Agaricomycotina</taxon>
        <taxon>Agaricomycetes</taxon>
        <taxon>Sebacinales</taxon>
        <taxon>Serendipitaceae</taxon>
        <taxon>Serendipita</taxon>
    </lineage>
</organism>
<reference evidence="9 10" key="1">
    <citation type="journal article" date="2011" name="PLoS Pathog.">
        <title>Endophytic Life Strategies Decoded by Genome and Transcriptome Analyses of the Mutualistic Root Symbiont Piriformospora indica.</title>
        <authorList>
            <person name="Zuccaro A."/>
            <person name="Lahrmann U."/>
            <person name="Guldener U."/>
            <person name="Langen G."/>
            <person name="Pfiffi S."/>
            <person name="Biedenkopf D."/>
            <person name="Wong P."/>
            <person name="Samans B."/>
            <person name="Grimm C."/>
            <person name="Basiewicz M."/>
            <person name="Murat C."/>
            <person name="Martin F."/>
            <person name="Kogel K.H."/>
        </authorList>
    </citation>
    <scope>NUCLEOTIDE SEQUENCE [LARGE SCALE GENOMIC DNA]</scope>
    <source>
        <strain evidence="9 10">DSM 11827</strain>
    </source>
</reference>
<dbReference type="OrthoDB" id="9999863at2759"/>
<gene>
    <name evidence="9" type="ORF">PIIN_00119</name>
</gene>
<feature type="region of interest" description="Disordered" evidence="7">
    <location>
        <begin position="141"/>
        <end position="291"/>
    </location>
</feature>
<dbReference type="eggNOG" id="KOG1341">
    <property type="taxonomic scope" value="Eukaryota"/>
</dbReference>
<comment type="subcellular location">
    <subcellularLocation>
        <location evidence="1">Membrane</location>
        <topology evidence="1">Multi-pass membrane protein</topology>
    </subcellularLocation>
</comment>
<dbReference type="InterPro" id="IPR051143">
    <property type="entry name" value="TrkH_K-transport"/>
</dbReference>
<dbReference type="GO" id="GO:0005886">
    <property type="term" value="C:plasma membrane"/>
    <property type="evidence" value="ECO:0007669"/>
    <property type="project" value="TreeGrafter"/>
</dbReference>
<feature type="compositionally biased region" description="Polar residues" evidence="7">
    <location>
        <begin position="222"/>
        <end position="234"/>
    </location>
</feature>
<evidence type="ECO:0000256" key="7">
    <source>
        <dbReference type="SAM" id="MobiDB-lite"/>
    </source>
</evidence>
<proteinExistence type="predicted"/>
<feature type="transmembrane region" description="Helical" evidence="8">
    <location>
        <begin position="529"/>
        <end position="549"/>
    </location>
</feature>
<evidence type="ECO:0000256" key="8">
    <source>
        <dbReference type="SAM" id="Phobius"/>
    </source>
</evidence>
<keyword evidence="6 8" id="KW-0472">Membrane</keyword>
<keyword evidence="4 8" id="KW-1133">Transmembrane helix</keyword>
<dbReference type="Proteomes" id="UP000007148">
    <property type="component" value="Unassembled WGS sequence"/>
</dbReference>
<evidence type="ECO:0000313" key="9">
    <source>
        <dbReference type="EMBL" id="CCA66433.1"/>
    </source>
</evidence>
<feature type="compositionally biased region" description="Basic and acidic residues" evidence="7">
    <location>
        <begin position="206"/>
        <end position="221"/>
    </location>
</feature>
<dbReference type="GO" id="GO:1990573">
    <property type="term" value="P:potassium ion import across plasma membrane"/>
    <property type="evidence" value="ECO:0007669"/>
    <property type="project" value="TreeGrafter"/>
</dbReference>
<dbReference type="STRING" id="1109443.G4T4T9"/>
<accession>G4T4T9</accession>
<dbReference type="AlphaFoldDB" id="G4T4T9"/>
<evidence type="ECO:0000256" key="2">
    <source>
        <dbReference type="ARBA" id="ARBA00022448"/>
    </source>
</evidence>
<dbReference type="HOGENOM" id="CLU_005947_3_0_1"/>
<keyword evidence="2" id="KW-0813">Transport</keyword>
<dbReference type="InterPro" id="IPR003445">
    <property type="entry name" value="Cat_transpt"/>
</dbReference>
<feature type="compositionally biased region" description="Basic and acidic residues" evidence="7">
    <location>
        <begin position="804"/>
        <end position="815"/>
    </location>
</feature>
<dbReference type="OMA" id="RANTKHR"/>
<protein>
    <submittedName>
        <fullName evidence="9">Related to potassium transporter TRK-1</fullName>
    </submittedName>
</protein>
<evidence type="ECO:0000256" key="4">
    <source>
        <dbReference type="ARBA" id="ARBA00022989"/>
    </source>
</evidence>
<evidence type="ECO:0000256" key="5">
    <source>
        <dbReference type="ARBA" id="ARBA00023065"/>
    </source>
</evidence>
<evidence type="ECO:0000256" key="1">
    <source>
        <dbReference type="ARBA" id="ARBA00004141"/>
    </source>
</evidence>
<feature type="transmembrane region" description="Helical" evidence="8">
    <location>
        <begin position="393"/>
        <end position="414"/>
    </location>
</feature>
<feature type="region of interest" description="Disordered" evidence="7">
    <location>
        <begin position="787"/>
        <end position="861"/>
    </location>
</feature>
<dbReference type="PANTHER" id="PTHR31064:SF30">
    <property type="entry name" value="HIGH-AFFINITY POTASSIUM TRANSPORT PROTEIN-RELATED"/>
    <property type="match status" value="1"/>
</dbReference>
<evidence type="ECO:0000313" key="10">
    <source>
        <dbReference type="Proteomes" id="UP000007148"/>
    </source>
</evidence>
<feature type="transmembrane region" description="Helical" evidence="8">
    <location>
        <begin position="668"/>
        <end position="686"/>
    </location>
</feature>
<dbReference type="Pfam" id="PF02386">
    <property type="entry name" value="TrkH"/>
    <property type="match status" value="1"/>
</dbReference>
<comment type="caution">
    <text evidence="9">The sequence shown here is derived from an EMBL/GenBank/DDBJ whole genome shotgun (WGS) entry which is preliminary data.</text>
</comment>
<keyword evidence="5" id="KW-0406">Ion transport</keyword>
<dbReference type="InParanoid" id="G4T4T9"/>
<dbReference type="GO" id="GO:0140107">
    <property type="term" value="F:high-affinity potassium ion transmembrane transporter activity"/>
    <property type="evidence" value="ECO:0007669"/>
    <property type="project" value="TreeGrafter"/>
</dbReference>
<name>G4T4T9_SERID</name>
<feature type="transmembrane region" description="Helical" evidence="8">
    <location>
        <begin position="20"/>
        <end position="39"/>
    </location>
</feature>
<feature type="compositionally biased region" description="Polar residues" evidence="7">
    <location>
        <begin position="161"/>
        <end position="170"/>
    </location>
</feature>
<keyword evidence="3 8" id="KW-0812">Transmembrane</keyword>
<feature type="transmembrane region" description="Helical" evidence="8">
    <location>
        <begin position="698"/>
        <end position="719"/>
    </location>
</feature>
<evidence type="ECO:0000256" key="3">
    <source>
        <dbReference type="ARBA" id="ARBA00022692"/>
    </source>
</evidence>